<dbReference type="EMBL" id="CM055107">
    <property type="protein sequence ID" value="KAJ7527880.1"/>
    <property type="molecule type" value="Genomic_DNA"/>
</dbReference>
<evidence type="ECO:0000313" key="1">
    <source>
        <dbReference type="EMBL" id="KAJ7527880.1"/>
    </source>
</evidence>
<dbReference type="Proteomes" id="UP001162992">
    <property type="component" value="Chromosome 16"/>
</dbReference>
<name>A0ACC2BDS9_DIPCM</name>
<evidence type="ECO:0000313" key="2">
    <source>
        <dbReference type="Proteomes" id="UP001162992"/>
    </source>
</evidence>
<comment type="caution">
    <text evidence="1">The sequence shown here is derived from an EMBL/GenBank/DDBJ whole genome shotgun (WGS) entry which is preliminary data.</text>
</comment>
<gene>
    <name evidence="1" type="ORF">O6H91_16G074800</name>
</gene>
<keyword evidence="2" id="KW-1185">Reference proteome</keyword>
<accession>A0ACC2BDS9</accession>
<organism evidence="1 2">
    <name type="scientific">Diphasiastrum complanatum</name>
    <name type="common">Issler's clubmoss</name>
    <name type="synonym">Lycopodium complanatum</name>
    <dbReference type="NCBI Taxonomy" id="34168"/>
    <lineage>
        <taxon>Eukaryota</taxon>
        <taxon>Viridiplantae</taxon>
        <taxon>Streptophyta</taxon>
        <taxon>Embryophyta</taxon>
        <taxon>Tracheophyta</taxon>
        <taxon>Lycopodiopsida</taxon>
        <taxon>Lycopodiales</taxon>
        <taxon>Lycopodiaceae</taxon>
        <taxon>Lycopodioideae</taxon>
        <taxon>Diphasiastrum</taxon>
    </lineage>
</organism>
<reference evidence="2" key="1">
    <citation type="journal article" date="2024" name="Proc. Natl. Acad. Sci. U.S.A.">
        <title>Extraordinary preservation of gene collinearity over three hundred million years revealed in homosporous lycophytes.</title>
        <authorList>
            <person name="Li C."/>
            <person name="Wickell D."/>
            <person name="Kuo L.Y."/>
            <person name="Chen X."/>
            <person name="Nie B."/>
            <person name="Liao X."/>
            <person name="Peng D."/>
            <person name="Ji J."/>
            <person name="Jenkins J."/>
            <person name="Williams M."/>
            <person name="Shu S."/>
            <person name="Plott C."/>
            <person name="Barry K."/>
            <person name="Rajasekar S."/>
            <person name="Grimwood J."/>
            <person name="Han X."/>
            <person name="Sun S."/>
            <person name="Hou Z."/>
            <person name="He W."/>
            <person name="Dai G."/>
            <person name="Sun C."/>
            <person name="Schmutz J."/>
            <person name="Leebens-Mack J.H."/>
            <person name="Li F.W."/>
            <person name="Wang L."/>
        </authorList>
    </citation>
    <scope>NUCLEOTIDE SEQUENCE [LARGE SCALE GENOMIC DNA]</scope>
    <source>
        <strain evidence="2">cv. PW_Plant_1</strain>
    </source>
</reference>
<sequence length="164" mass="18479">MAICISLTTSFNVHQTLSILKKNQYQYRSSPSLCRKHKKSSLLECSRELNIGALQKQRGRQNAYQWQPLRKMSAPPARYTYLSSHANRTPACELDRGPPTSSIAVSPRPSSIVLCYMESNTDPGNYICSNPLCLVLCALCNYIWCPLCFGTTSKSIIFIQFIFS</sequence>
<proteinExistence type="predicted"/>
<protein>
    <submittedName>
        <fullName evidence="1">Uncharacterized protein</fullName>
    </submittedName>
</protein>